<accession>A0A166B7L9</accession>
<comment type="caution">
    <text evidence="8">The sequence shown here is derived from an EMBL/GenBank/DDBJ whole genome shotgun (WGS) entry which is preliminary data.</text>
</comment>
<sequence length="1177" mass="137433">MDKTAIKTFAINSRKKLIEDVEYKMSLVGINKDTINESISSVDGIETYSIGGSTNSIYDEDIKKREQLVKEVQQKGFENVVEEVAYTWFNRIIAIRFMEINNFLPTKTRVLSSETSGKIEPDIVTEAFDIDLDYTHEDKELIFKLKDENKLDELFRFLFIKQCNKLNEILPGLFEKTDDYLELLLNISFTNEEGVVRQLIDNIPEEDFGSQVEIIGWLYQFYNTELKDETFANLKKRIKISKERIPAATQLFTPDWIVKYMVENSVGRLWLEGHPNGNLKSKWKYYVEEAEQESEVKQQLIDLKKESKILKPEDITVIDPCMGSGHILVYAFEVLMDIYVSEGYTEKDACESILKNNLYGLDIDKRAYQLAYFAVLMKARKYNRRILTKNISPLLCSIEETNSISEDFIEKLVSQDRTIENDLKYLYNSFKDAKEYGSILDIKNMDINKLFELIYNFESNKNNLNKFNYQNEIQILRNILNQTKIMSKNYDIVITNPPYMGNSGMNPKLKDYLKNNFPNSKSDLFAVFIEKCHEFVKSNGFIAMITQQSFMFLSTFEKLRVELINNHTIIDMVHLGAHAFEEIGGEVVQATTFINRNNFLENYNSTFHRLTEFNSESKKEKEFYNDKSKFVTKQSNFDKIPSCPIAYWADENLINCFNNTKLESIASVKQGLATADNNRFLRFWYEVDFNKIGFSSKTCENSSTSGYKWFPYNKGGSFRKWYGNQEYVINFENNGSELENFEKANVSNREFQFNESISWSRISSSKISFRDYPEGFLFDSASCSIFLNTNLSKKYIIGLLNTNISQKILNCIAPTLNYQAGDISLIPIIFNKNLEKSVVNLVNENISISKRDWDDYEISWNFMKHPFLKYGSDLIETNYNMWENYKNKELTLIKNNEIKLNELFSQIYNLQNDEENESQTPINLANLKEDAKSFISYAIGCMFGRYSLDNDGLQFAGGEFNINNYHKFIPDDDNIIPVLDSEYFEDDIVGRFIEFVKICFGEDTLEENLEFIADALAKNKKSSREKIRDYLLKNFFNDHKKTYKKRPIYWQFNSGKENGFNCLVYIHRYEPNLIARIRTDYLHKTQKAIEQSISNCDNRIKNSSSNTEINKATKDKNKLQKQLKETQDYDEVLAHIANQNIKLDLDNGIKDNYTIFQKIEVTYEGKKSKKVNLLKKI</sequence>
<reference evidence="9" key="1">
    <citation type="journal article" date="2016" name="Genome Announc.">
        <title>Draft Genome Sequences of Methanobrevibacter curvatus DSM11111, Methanobrevibacter cuticularis DSM11139, Methanobrevibacter filiformis DSM11501, and Methanobrevibacter oralis DSM7256.</title>
        <authorList>
            <person name="Poehlein A."/>
            <person name="Seedorf H."/>
        </authorList>
    </citation>
    <scope>NUCLEOTIDE SEQUENCE [LARGE SCALE GENOMIC DNA]</scope>
    <source>
        <strain evidence="9">DSM 7256 / JCM 30027 / ZR</strain>
    </source>
</reference>
<dbReference type="REBASE" id="159267">
    <property type="entry name" value="Mor7256ORF8800P"/>
</dbReference>
<dbReference type="GO" id="GO:0009007">
    <property type="term" value="F:site-specific DNA-methyltransferase (adenine-specific) activity"/>
    <property type="evidence" value="ECO:0007669"/>
    <property type="project" value="UniProtKB-EC"/>
</dbReference>
<evidence type="ECO:0000313" key="9">
    <source>
        <dbReference type="Proteomes" id="UP000077428"/>
    </source>
</evidence>
<dbReference type="Pfam" id="PF07669">
    <property type="entry name" value="Eco57I"/>
    <property type="match status" value="1"/>
</dbReference>
<keyword evidence="2 8" id="KW-0489">Methyltransferase</keyword>
<keyword evidence="4" id="KW-0949">S-adenosyl-L-methionine</keyword>
<gene>
    <name evidence="8" type="ORF">MBORA_08800</name>
</gene>
<dbReference type="STRING" id="66851.MBORA_08800"/>
<dbReference type="AlphaFoldDB" id="A0A166B7L9"/>
<dbReference type="RefSeq" id="WP_042694050.1">
    <property type="nucleotide sequence ID" value="NZ_CABMAB010000031.1"/>
</dbReference>
<dbReference type="Proteomes" id="UP000077428">
    <property type="component" value="Unassembled WGS sequence"/>
</dbReference>
<keyword evidence="6" id="KW-0175">Coiled coil</keyword>
<protein>
    <recommendedName>
        <fullName evidence="1">site-specific DNA-methyltransferase (adenine-specific)</fullName>
        <ecNumber evidence="1">2.1.1.72</ecNumber>
    </recommendedName>
</protein>
<evidence type="ECO:0000256" key="5">
    <source>
        <dbReference type="ARBA" id="ARBA00047942"/>
    </source>
</evidence>
<evidence type="ECO:0000313" key="8">
    <source>
        <dbReference type="EMBL" id="KZX12979.1"/>
    </source>
</evidence>
<dbReference type="PRINTS" id="PR00507">
    <property type="entry name" value="N12N6MTFRASE"/>
</dbReference>
<dbReference type="InterPro" id="IPR050953">
    <property type="entry name" value="N4_N6_ade-DNA_methylase"/>
</dbReference>
<evidence type="ECO:0000256" key="4">
    <source>
        <dbReference type="ARBA" id="ARBA00022691"/>
    </source>
</evidence>
<dbReference type="PROSITE" id="PS00092">
    <property type="entry name" value="N6_MTASE"/>
    <property type="match status" value="1"/>
</dbReference>
<evidence type="ECO:0000256" key="6">
    <source>
        <dbReference type="SAM" id="Coils"/>
    </source>
</evidence>
<dbReference type="OrthoDB" id="45790at2157"/>
<dbReference type="Gene3D" id="3.40.50.150">
    <property type="entry name" value="Vaccinia Virus protein VP39"/>
    <property type="match status" value="1"/>
</dbReference>
<feature type="domain" description="Type II methyltransferase M.TaqI-like" evidence="7">
    <location>
        <begin position="356"/>
        <end position="577"/>
    </location>
</feature>
<dbReference type="GO" id="GO:0032259">
    <property type="term" value="P:methylation"/>
    <property type="evidence" value="ECO:0007669"/>
    <property type="project" value="UniProtKB-KW"/>
</dbReference>
<evidence type="ECO:0000256" key="1">
    <source>
        <dbReference type="ARBA" id="ARBA00011900"/>
    </source>
</evidence>
<organism evidence="8 9">
    <name type="scientific">Methanobrevibacter oralis</name>
    <dbReference type="NCBI Taxonomy" id="66851"/>
    <lineage>
        <taxon>Archaea</taxon>
        <taxon>Methanobacteriati</taxon>
        <taxon>Methanobacteriota</taxon>
        <taxon>Methanomada group</taxon>
        <taxon>Methanobacteria</taxon>
        <taxon>Methanobacteriales</taxon>
        <taxon>Methanobacteriaceae</taxon>
        <taxon>Methanobrevibacter</taxon>
    </lineage>
</organism>
<name>A0A166B7L9_METOA</name>
<dbReference type="InterPro" id="IPR002052">
    <property type="entry name" value="DNA_methylase_N6_adenine_CS"/>
</dbReference>
<dbReference type="GO" id="GO:0003676">
    <property type="term" value="F:nucleic acid binding"/>
    <property type="evidence" value="ECO:0007669"/>
    <property type="project" value="InterPro"/>
</dbReference>
<dbReference type="EC" id="2.1.1.72" evidence="1"/>
<feature type="coiled-coil region" evidence="6">
    <location>
        <begin position="1102"/>
        <end position="1129"/>
    </location>
</feature>
<proteinExistence type="predicted"/>
<dbReference type="InterPro" id="IPR047939">
    <property type="entry name" value="BREX_1_PglX"/>
</dbReference>
<dbReference type="SUPFAM" id="SSF53335">
    <property type="entry name" value="S-adenosyl-L-methionine-dependent methyltransferases"/>
    <property type="match status" value="1"/>
</dbReference>
<dbReference type="InterPro" id="IPR011639">
    <property type="entry name" value="MethylTrfase_TaqI-like_dom"/>
</dbReference>
<dbReference type="EMBL" id="LWMU01000059">
    <property type="protein sequence ID" value="KZX12979.1"/>
    <property type="molecule type" value="Genomic_DNA"/>
</dbReference>
<dbReference type="PATRIC" id="fig|66851.6.peg.970"/>
<dbReference type="InterPro" id="IPR029063">
    <property type="entry name" value="SAM-dependent_MTases_sf"/>
</dbReference>
<comment type="catalytic activity">
    <reaction evidence="5">
        <text>a 2'-deoxyadenosine in DNA + S-adenosyl-L-methionine = an N(6)-methyl-2'-deoxyadenosine in DNA + S-adenosyl-L-homocysteine + H(+)</text>
        <dbReference type="Rhea" id="RHEA:15197"/>
        <dbReference type="Rhea" id="RHEA-COMP:12418"/>
        <dbReference type="Rhea" id="RHEA-COMP:12419"/>
        <dbReference type="ChEBI" id="CHEBI:15378"/>
        <dbReference type="ChEBI" id="CHEBI:57856"/>
        <dbReference type="ChEBI" id="CHEBI:59789"/>
        <dbReference type="ChEBI" id="CHEBI:90615"/>
        <dbReference type="ChEBI" id="CHEBI:90616"/>
        <dbReference type="EC" id="2.1.1.72"/>
    </reaction>
</comment>
<dbReference type="NCBIfam" id="NF033452">
    <property type="entry name" value="BREX_1_MTaseX"/>
    <property type="match status" value="1"/>
</dbReference>
<evidence type="ECO:0000259" key="7">
    <source>
        <dbReference type="Pfam" id="PF07669"/>
    </source>
</evidence>
<dbReference type="GO" id="GO:0006304">
    <property type="term" value="P:DNA modification"/>
    <property type="evidence" value="ECO:0007669"/>
    <property type="project" value="InterPro"/>
</dbReference>
<evidence type="ECO:0000256" key="2">
    <source>
        <dbReference type="ARBA" id="ARBA00022603"/>
    </source>
</evidence>
<evidence type="ECO:0000256" key="3">
    <source>
        <dbReference type="ARBA" id="ARBA00022679"/>
    </source>
</evidence>
<keyword evidence="9" id="KW-1185">Reference proteome</keyword>
<keyword evidence="3" id="KW-0808">Transferase</keyword>
<dbReference type="PANTHER" id="PTHR33841:SF1">
    <property type="entry name" value="DNA METHYLTRANSFERASE A"/>
    <property type="match status" value="1"/>
</dbReference>
<dbReference type="PANTHER" id="PTHR33841">
    <property type="entry name" value="DNA METHYLTRANSFERASE YEEA-RELATED"/>
    <property type="match status" value="1"/>
</dbReference>